<organism evidence="2 3">
    <name type="scientific">Neisseria sicca</name>
    <dbReference type="NCBI Taxonomy" id="490"/>
    <lineage>
        <taxon>Bacteria</taxon>
        <taxon>Pseudomonadati</taxon>
        <taxon>Pseudomonadota</taxon>
        <taxon>Betaproteobacteria</taxon>
        <taxon>Neisseriales</taxon>
        <taxon>Neisseriaceae</taxon>
        <taxon>Neisseria</taxon>
    </lineage>
</organism>
<proteinExistence type="predicted"/>
<keyword evidence="1" id="KW-0812">Transmembrane</keyword>
<protein>
    <submittedName>
        <fullName evidence="2">Uncharacterized protein</fullName>
    </submittedName>
</protein>
<name>A0A1V0HFF4_NEISI</name>
<keyword evidence="1" id="KW-0472">Membrane</keyword>
<reference evidence="2 3" key="1">
    <citation type="submission" date="2017-12" db="EMBL/GenBank/DDBJ databases">
        <title>Phylogenetic diversity of female urinary microbiome.</title>
        <authorList>
            <person name="Thomas-White K."/>
            <person name="Wolfe A.J."/>
        </authorList>
    </citation>
    <scope>NUCLEOTIDE SEQUENCE [LARGE SCALE GENOMIC DNA]</scope>
    <source>
        <strain evidence="2 3">UMB0321</strain>
    </source>
</reference>
<comment type="caution">
    <text evidence="2">The sequence shown here is derived from an EMBL/GenBank/DDBJ whole genome shotgun (WGS) entry which is preliminary data.</text>
</comment>
<accession>A0A1V0HFF4</accession>
<dbReference type="Proteomes" id="UP000234767">
    <property type="component" value="Unassembled WGS sequence"/>
</dbReference>
<dbReference type="AlphaFoldDB" id="A0A1V0HFF4"/>
<sequence length="190" mass="22368">MRDAKLEVEKFIYMLIPKIVIGLITITIIFSFYIYFSALYEKRTVKLDAILDSQKNVVVFSPELEEDDYIWEFILGIFKNGEYLHEYDVNIYCQYQEWDKFKEECIKKSIEQQPKNKEKVILAGQNTVIIPRALLDKGTFSVAVRTGKYERESSVLWFCFTNGELVVENSLTETNSRFTELCRSNFDKSE</sequence>
<evidence type="ECO:0000313" key="2">
    <source>
        <dbReference type="EMBL" id="PLA40599.1"/>
    </source>
</evidence>
<feature type="transmembrane region" description="Helical" evidence="1">
    <location>
        <begin position="12"/>
        <end position="36"/>
    </location>
</feature>
<keyword evidence="1" id="KW-1133">Transmembrane helix</keyword>
<gene>
    <name evidence="2" type="ORF">CYK00_03170</name>
</gene>
<evidence type="ECO:0000256" key="1">
    <source>
        <dbReference type="SAM" id="Phobius"/>
    </source>
</evidence>
<dbReference type="EMBL" id="PKJO01000003">
    <property type="protein sequence ID" value="PLA40599.1"/>
    <property type="molecule type" value="Genomic_DNA"/>
</dbReference>
<dbReference type="RefSeq" id="WP_080614217.1">
    <property type="nucleotide sequence ID" value="NZ_PKJO01000003.1"/>
</dbReference>
<dbReference type="KEGG" id="nsi:A6J88_10705"/>
<evidence type="ECO:0000313" key="3">
    <source>
        <dbReference type="Proteomes" id="UP000234767"/>
    </source>
</evidence>